<dbReference type="InParanoid" id="A0A401G5S1"/>
<dbReference type="PANTHER" id="PTHR43591">
    <property type="entry name" value="METHYLTRANSFERASE"/>
    <property type="match status" value="1"/>
</dbReference>
<dbReference type="Proteomes" id="UP000287166">
    <property type="component" value="Unassembled WGS sequence"/>
</dbReference>
<sequence length="487" mass="54576">MHAVHSPPPMSPFYDVSDNDTDSLSMLSGSCPRFAPSIASSATSNDWEMRSASPVPSVFSMTGSMRAAAYTLEYGRGLNNYSEIYRLPADDEEFERLDQQHVLFAEVMGKYPPPLPEVLADDTPGATKTCIDLGCGSGSWILDVARDFPHCSTVAVDLVPMQVLNMPANCRSEVDDINLGLQHFYGEFDVVHARLVSSGIRDYQGLVDQISQTLRPGGLVDLLEFDFRVYSIDKQPLLGQHAPSWLARWMNHCHMAVLTRGGEPDAANYLHGWMRDHGSFEDVVYRKFWFPTAPWRTGNDPESLRQNRIAQVFREDILAFLKSGRPLLLGTGLPEVVVNELEGNARQAPMTLVLDLPLSRYTVHIAVVRPSISSVMVVNFEQCRLRRYVVYSLIVDGVHPRPVHVIIYVHSSPRLTGSHLAITKTLTVQMNLHDRNAELTEGRTNDRRRLAWVYASMEESLRGGIVDGRIYYLHSSNVEFVSAMPTK</sequence>
<comment type="caution">
    <text evidence="1">The sequence shown here is derived from an EMBL/GenBank/DDBJ whole genome shotgun (WGS) entry which is preliminary data.</text>
</comment>
<dbReference type="CDD" id="cd02440">
    <property type="entry name" value="AdoMet_MTases"/>
    <property type="match status" value="1"/>
</dbReference>
<proteinExistence type="predicted"/>
<dbReference type="RefSeq" id="XP_027608424.1">
    <property type="nucleotide sequence ID" value="XM_027752623.1"/>
</dbReference>
<reference evidence="1 2" key="1">
    <citation type="journal article" date="2018" name="Sci. Rep.">
        <title>Genome sequence of the cauliflower mushroom Sparassis crispa (Hanabiratake) and its association with beneficial usage.</title>
        <authorList>
            <person name="Kiyama R."/>
            <person name="Furutani Y."/>
            <person name="Kawaguchi K."/>
            <person name="Nakanishi T."/>
        </authorList>
    </citation>
    <scope>NUCLEOTIDE SEQUENCE [LARGE SCALE GENOMIC DNA]</scope>
</reference>
<name>A0A401G5S1_9APHY</name>
<dbReference type="InterPro" id="IPR029063">
    <property type="entry name" value="SAM-dependent_MTases_sf"/>
</dbReference>
<dbReference type="EMBL" id="BFAD01000001">
    <property type="protein sequence ID" value="GBE77511.1"/>
    <property type="molecule type" value="Genomic_DNA"/>
</dbReference>
<dbReference type="OrthoDB" id="2013972at2759"/>
<organism evidence="1 2">
    <name type="scientific">Sparassis crispa</name>
    <dbReference type="NCBI Taxonomy" id="139825"/>
    <lineage>
        <taxon>Eukaryota</taxon>
        <taxon>Fungi</taxon>
        <taxon>Dikarya</taxon>
        <taxon>Basidiomycota</taxon>
        <taxon>Agaricomycotina</taxon>
        <taxon>Agaricomycetes</taxon>
        <taxon>Polyporales</taxon>
        <taxon>Sparassidaceae</taxon>
        <taxon>Sparassis</taxon>
    </lineage>
</organism>
<dbReference type="GeneID" id="38774428"/>
<dbReference type="STRING" id="139825.A0A401G5S1"/>
<evidence type="ECO:0008006" key="3">
    <source>
        <dbReference type="Google" id="ProtNLM"/>
    </source>
</evidence>
<protein>
    <recommendedName>
        <fullName evidence="3">S-adenosyl-L-methionine-dependent methyltransferase</fullName>
    </recommendedName>
</protein>
<dbReference type="Gene3D" id="3.40.50.150">
    <property type="entry name" value="Vaccinia Virus protein VP39"/>
    <property type="match status" value="1"/>
</dbReference>
<dbReference type="SUPFAM" id="SSF53335">
    <property type="entry name" value="S-adenosyl-L-methionine-dependent methyltransferases"/>
    <property type="match status" value="1"/>
</dbReference>
<gene>
    <name evidence="1" type="ORF">SCP_0103860</name>
</gene>
<accession>A0A401G5S1</accession>
<dbReference type="Pfam" id="PF13489">
    <property type="entry name" value="Methyltransf_23"/>
    <property type="match status" value="1"/>
</dbReference>
<evidence type="ECO:0000313" key="2">
    <source>
        <dbReference type="Proteomes" id="UP000287166"/>
    </source>
</evidence>
<dbReference type="AlphaFoldDB" id="A0A401G5S1"/>
<evidence type="ECO:0000313" key="1">
    <source>
        <dbReference type="EMBL" id="GBE77511.1"/>
    </source>
</evidence>
<keyword evidence="2" id="KW-1185">Reference proteome</keyword>